<dbReference type="PRINTS" id="PR00111">
    <property type="entry name" value="ABHYDROLASE"/>
</dbReference>
<evidence type="ECO:0000259" key="1">
    <source>
        <dbReference type="Pfam" id="PF00561"/>
    </source>
</evidence>
<dbReference type="GO" id="GO:0004806">
    <property type="term" value="F:triacylglycerol lipase activity"/>
    <property type="evidence" value="ECO:0007669"/>
    <property type="project" value="TreeGrafter"/>
</dbReference>
<dbReference type="Gene3D" id="3.40.50.1820">
    <property type="entry name" value="alpha/beta hydrolase"/>
    <property type="match status" value="1"/>
</dbReference>
<dbReference type="InterPro" id="IPR050471">
    <property type="entry name" value="AB_hydrolase"/>
</dbReference>
<dbReference type="EMBL" id="JANAFB010000010">
    <property type="protein sequence ID" value="MCP3425500.1"/>
    <property type="molecule type" value="Genomic_DNA"/>
</dbReference>
<proteinExistence type="predicted"/>
<comment type="caution">
    <text evidence="2">The sequence shown here is derived from an EMBL/GenBank/DDBJ whole genome shotgun (WGS) entry which is preliminary data.</text>
</comment>
<evidence type="ECO:0000313" key="2">
    <source>
        <dbReference type="EMBL" id="MCP3425500.1"/>
    </source>
</evidence>
<dbReference type="Pfam" id="PF00561">
    <property type="entry name" value="Abhydrolase_1"/>
    <property type="match status" value="1"/>
</dbReference>
<dbReference type="SUPFAM" id="SSF53474">
    <property type="entry name" value="alpha/beta-Hydrolases"/>
    <property type="match status" value="1"/>
</dbReference>
<dbReference type="PANTHER" id="PTHR43433">
    <property type="entry name" value="HYDROLASE, ALPHA/BETA FOLD FAMILY PROTEIN"/>
    <property type="match status" value="1"/>
</dbReference>
<dbReference type="GO" id="GO:0046503">
    <property type="term" value="P:glycerolipid catabolic process"/>
    <property type="evidence" value="ECO:0007669"/>
    <property type="project" value="TreeGrafter"/>
</dbReference>
<reference evidence="2" key="1">
    <citation type="submission" date="2022-06" db="EMBL/GenBank/DDBJ databases">
        <title>Rothia sp. isolated from sandalwood seedling.</title>
        <authorList>
            <person name="Tuikhar N."/>
            <person name="Kirdat K."/>
            <person name="Thorat V."/>
            <person name="Swetha P."/>
            <person name="Padma S."/>
            <person name="Sundararaj R."/>
            <person name="Yadav A."/>
        </authorList>
    </citation>
    <scope>NUCLEOTIDE SEQUENCE</scope>
    <source>
        <strain evidence="2">AR01</strain>
    </source>
</reference>
<evidence type="ECO:0000313" key="3">
    <source>
        <dbReference type="Proteomes" id="UP001139502"/>
    </source>
</evidence>
<dbReference type="RefSeq" id="WP_254165745.1">
    <property type="nucleotide sequence ID" value="NZ_JANAFB010000010.1"/>
</dbReference>
<dbReference type="InterPro" id="IPR000073">
    <property type="entry name" value="AB_hydrolase_1"/>
</dbReference>
<accession>A0A9X2KI09</accession>
<gene>
    <name evidence="2" type="ORF">NBM05_05585</name>
</gene>
<dbReference type="Proteomes" id="UP001139502">
    <property type="component" value="Unassembled WGS sequence"/>
</dbReference>
<sequence length="297" mass="30783">MTPRERFVLSRAARLCVETFGSPGDPAILLLGGAASTLDFWEDEFCARLADAGRHVIRYDQRDAGRSTSSPPSAPAYTGADLTADALAVLDGVGVAAAHLYGLSMGGGIAQEIALEHPERVASLVLESTSPAVPGGPDRPPLPPPEPRLAEAFAADADATDAAAAGTDWTDREAAVGAMVETERAFAGTLPFDAGQMRRIAARAYDRTADMAALQTNHWLAAGDGEPSSRRLGEIAAPTLVLHGTADPLFPLAHGEALAAEIPGARLVPLPGAGHQYPPEPLWDLVIGEVLAHTGGP</sequence>
<name>A0A9X2KI09_9MICC</name>
<protein>
    <submittedName>
        <fullName evidence="2">Alpha/beta fold hydrolase</fullName>
    </submittedName>
</protein>
<keyword evidence="3" id="KW-1185">Reference proteome</keyword>
<dbReference type="PANTHER" id="PTHR43433:SF5">
    <property type="entry name" value="AB HYDROLASE-1 DOMAIN-CONTAINING PROTEIN"/>
    <property type="match status" value="1"/>
</dbReference>
<keyword evidence="2" id="KW-0378">Hydrolase</keyword>
<organism evidence="2 3">
    <name type="scientific">Rothia santali</name>
    <dbReference type="NCBI Taxonomy" id="2949643"/>
    <lineage>
        <taxon>Bacteria</taxon>
        <taxon>Bacillati</taxon>
        <taxon>Actinomycetota</taxon>
        <taxon>Actinomycetes</taxon>
        <taxon>Micrococcales</taxon>
        <taxon>Micrococcaceae</taxon>
        <taxon>Rothia</taxon>
    </lineage>
</organism>
<dbReference type="AlphaFoldDB" id="A0A9X2KI09"/>
<feature type="domain" description="AB hydrolase-1" evidence="1">
    <location>
        <begin position="26"/>
        <end position="275"/>
    </location>
</feature>
<dbReference type="InterPro" id="IPR029058">
    <property type="entry name" value="AB_hydrolase_fold"/>
</dbReference>